<comment type="similarity">
    <text evidence="2 6">Belongs to the CTL (choline transporter-like) family.</text>
</comment>
<feature type="transmembrane region" description="Helical" evidence="6">
    <location>
        <begin position="353"/>
        <end position="373"/>
    </location>
</feature>
<name>A0A7S0WD41_9CHLO</name>
<reference evidence="7" key="1">
    <citation type="submission" date="2021-01" db="EMBL/GenBank/DDBJ databases">
        <authorList>
            <person name="Corre E."/>
            <person name="Pelletier E."/>
            <person name="Niang G."/>
            <person name="Scheremetjew M."/>
            <person name="Finn R."/>
            <person name="Kale V."/>
            <person name="Holt S."/>
            <person name="Cochrane G."/>
            <person name="Meng A."/>
            <person name="Brown T."/>
            <person name="Cohen L."/>
        </authorList>
    </citation>
    <scope>NUCLEOTIDE SEQUENCE</scope>
    <source>
        <strain evidence="7">Clade-D-RCC1621</strain>
    </source>
</reference>
<feature type="transmembrane region" description="Helical" evidence="6">
    <location>
        <begin position="164"/>
        <end position="183"/>
    </location>
</feature>
<evidence type="ECO:0000256" key="3">
    <source>
        <dbReference type="ARBA" id="ARBA00022692"/>
    </source>
</evidence>
<dbReference type="AlphaFoldDB" id="A0A7S0WD41"/>
<comment type="subcellular location">
    <subcellularLocation>
        <location evidence="6">Cell membrane</location>
        <topology evidence="6">Multi-pass membrane protein</topology>
    </subcellularLocation>
    <subcellularLocation>
        <location evidence="1">Membrane</location>
        <topology evidence="1">Multi-pass membrane protein</topology>
    </subcellularLocation>
</comment>
<dbReference type="GO" id="GO:0005886">
    <property type="term" value="C:plasma membrane"/>
    <property type="evidence" value="ECO:0007669"/>
    <property type="project" value="UniProtKB-SubCell"/>
</dbReference>
<dbReference type="PANTHER" id="PTHR12385:SF98">
    <property type="entry name" value="CHOLINE TRANSPORTER-LIKE PROTEIN"/>
    <property type="match status" value="1"/>
</dbReference>
<feature type="transmembrane region" description="Helical" evidence="6">
    <location>
        <begin position="20"/>
        <end position="40"/>
    </location>
</feature>
<protein>
    <recommendedName>
        <fullName evidence="6">Choline transporter-like protein</fullName>
    </recommendedName>
</protein>
<evidence type="ECO:0000256" key="2">
    <source>
        <dbReference type="ARBA" id="ARBA00007168"/>
    </source>
</evidence>
<organism evidence="7">
    <name type="scientific">Ostreococcus mediterraneus</name>
    <dbReference type="NCBI Taxonomy" id="1486918"/>
    <lineage>
        <taxon>Eukaryota</taxon>
        <taxon>Viridiplantae</taxon>
        <taxon>Chlorophyta</taxon>
        <taxon>Mamiellophyceae</taxon>
        <taxon>Mamiellales</taxon>
        <taxon>Bathycoccaceae</taxon>
        <taxon>Ostreococcus</taxon>
    </lineage>
</organism>
<feature type="transmembrane region" description="Helical" evidence="6">
    <location>
        <begin position="301"/>
        <end position="333"/>
    </location>
</feature>
<dbReference type="EMBL" id="HBFO01000844">
    <property type="protein sequence ID" value="CAD8809500.1"/>
    <property type="molecule type" value="Transcribed_RNA"/>
</dbReference>
<keyword evidence="4 6" id="KW-1133">Transmembrane helix</keyword>
<evidence type="ECO:0000256" key="1">
    <source>
        <dbReference type="ARBA" id="ARBA00004141"/>
    </source>
</evidence>
<sequence length="574" mass="61969">MSLDAVYAPDARRSRRDSCWAIAFALTTCATLGVGLASSFTSPSKAPTSLDTWTALRTGAACFDADGGYEVVLAANRARIASEMRLTASLGFGAGKGHGFRSTLAHDAGMSPAGALGATTGDSKGAIDGKTFLHKAWPWVVVAFGGAFLLGSFLMTLLKYHARSVVWGVMYLKISVLAVLTVLTAIAGQLTGSLLCALGTLLAMLTTYLWRGELDIVASMISVSTQGLRDNPHLVSVTVILQVLAMAYLIPVVYLMADATQHGEATINKYAVESGTDVCLGYYSQTVDCCRWEMQSWVVSYLTLGLVSGLWVVAAALEARLYIIGGTVCQWYFAPAGTTDFKGTTSRSLKHAFGPSFGTICYGSFVITMIELLKRSAEKMRRENRGNILVCLCTVCLDCVYAIIEYISRFAMIQASMTGEAFCDAARTITDLLSRNFLLAYGTYAFPRYILTAVVFILSVAFGYLAYAMSSVGYSFSEGVYIGSAYANAVGIMCFIIAYVVLNFSVMILLNVVDSIFVCYAIDKDRNAVHHPDLHSVFAEVNEKQTRAQEEADDERADAPLFKANTNKAVYASM</sequence>
<evidence type="ECO:0000256" key="5">
    <source>
        <dbReference type="ARBA" id="ARBA00023136"/>
    </source>
</evidence>
<evidence type="ECO:0000256" key="4">
    <source>
        <dbReference type="ARBA" id="ARBA00022989"/>
    </source>
</evidence>
<feature type="transmembrane region" description="Helical" evidence="6">
    <location>
        <begin position="479"/>
        <end position="498"/>
    </location>
</feature>
<dbReference type="Pfam" id="PF04515">
    <property type="entry name" value="Choline_transpo"/>
    <property type="match status" value="1"/>
</dbReference>
<dbReference type="InterPro" id="IPR007603">
    <property type="entry name" value="Choline_transptr-like"/>
</dbReference>
<comment type="function">
    <text evidence="6">Choline transporter.</text>
</comment>
<proteinExistence type="inferred from homology"/>
<accession>A0A7S0WD41</accession>
<dbReference type="PANTHER" id="PTHR12385">
    <property type="entry name" value="CHOLINE TRANSPORTER-LIKE (SLC FAMILY 44)"/>
    <property type="match status" value="1"/>
</dbReference>
<dbReference type="GO" id="GO:0022857">
    <property type="term" value="F:transmembrane transporter activity"/>
    <property type="evidence" value="ECO:0007669"/>
    <property type="project" value="UniProtKB-UniRule"/>
</dbReference>
<feature type="transmembrane region" description="Helical" evidence="6">
    <location>
        <begin position="136"/>
        <end position="158"/>
    </location>
</feature>
<feature type="transmembrane region" description="Helical" evidence="6">
    <location>
        <begin position="234"/>
        <end position="257"/>
    </location>
</feature>
<keyword evidence="3 6" id="KW-0812">Transmembrane</keyword>
<gene>
    <name evidence="7" type="ORF">OMED0930_LOCUS593</name>
</gene>
<feature type="transmembrane region" description="Helical" evidence="6">
    <location>
        <begin position="385"/>
        <end position="404"/>
    </location>
</feature>
<keyword evidence="5 6" id="KW-0472">Membrane</keyword>
<feature type="transmembrane region" description="Helical" evidence="6">
    <location>
        <begin position="446"/>
        <end position="467"/>
    </location>
</feature>
<evidence type="ECO:0000256" key="6">
    <source>
        <dbReference type="RuleBase" id="RU368066"/>
    </source>
</evidence>
<evidence type="ECO:0000313" key="7">
    <source>
        <dbReference type="EMBL" id="CAD8809500.1"/>
    </source>
</evidence>